<reference evidence="3" key="1">
    <citation type="journal article" date="2015" name="BMC Genomics">
        <title>Genomic and transcriptomic analysis of the endophytic fungus Pestalotiopsis fici reveals its lifestyle and high potential for synthesis of natural products.</title>
        <authorList>
            <person name="Wang X."/>
            <person name="Zhang X."/>
            <person name="Liu L."/>
            <person name="Xiang M."/>
            <person name="Wang W."/>
            <person name="Sun X."/>
            <person name="Che Y."/>
            <person name="Guo L."/>
            <person name="Liu G."/>
            <person name="Guo L."/>
            <person name="Wang C."/>
            <person name="Yin W.B."/>
            <person name="Stadler M."/>
            <person name="Zhang X."/>
            <person name="Liu X."/>
        </authorList>
    </citation>
    <scope>NUCLEOTIDE SEQUENCE [LARGE SCALE GENOMIC DNA]</scope>
    <source>
        <strain evidence="3">W106-1 / CGMCC3.15140</strain>
    </source>
</reference>
<dbReference type="InterPro" id="IPR011990">
    <property type="entry name" value="TPR-like_helical_dom_sf"/>
</dbReference>
<dbReference type="KEGG" id="pfy:PFICI_04881"/>
<protein>
    <recommendedName>
        <fullName evidence="4">MalT-like TPR region domain-containing protein</fullName>
    </recommendedName>
</protein>
<dbReference type="Gene3D" id="1.25.40.10">
    <property type="entry name" value="Tetratricopeptide repeat domain"/>
    <property type="match status" value="2"/>
</dbReference>
<evidence type="ECO:0000313" key="3">
    <source>
        <dbReference type="Proteomes" id="UP000030651"/>
    </source>
</evidence>
<dbReference type="Pfam" id="PF13424">
    <property type="entry name" value="TPR_12"/>
    <property type="match status" value="1"/>
</dbReference>
<evidence type="ECO:0000256" key="1">
    <source>
        <dbReference type="SAM" id="MobiDB-lite"/>
    </source>
</evidence>
<dbReference type="Proteomes" id="UP000030651">
    <property type="component" value="Unassembled WGS sequence"/>
</dbReference>
<keyword evidence="3" id="KW-1185">Reference proteome</keyword>
<name>W3XAC0_PESFW</name>
<dbReference type="HOGENOM" id="CLU_282704_0_0_1"/>
<dbReference type="GeneID" id="19269894"/>
<dbReference type="SUPFAM" id="SSF48452">
    <property type="entry name" value="TPR-like"/>
    <property type="match status" value="3"/>
</dbReference>
<dbReference type="InParanoid" id="W3XAC0"/>
<dbReference type="PANTHER" id="PTHR46082:SF6">
    <property type="entry name" value="AAA+ ATPASE DOMAIN-CONTAINING PROTEIN-RELATED"/>
    <property type="match status" value="1"/>
</dbReference>
<dbReference type="RefSeq" id="XP_007831653.1">
    <property type="nucleotide sequence ID" value="XM_007833462.1"/>
</dbReference>
<dbReference type="AlphaFoldDB" id="W3XAC0"/>
<feature type="region of interest" description="Disordered" evidence="1">
    <location>
        <begin position="326"/>
        <end position="352"/>
    </location>
</feature>
<dbReference type="InterPro" id="IPR053137">
    <property type="entry name" value="NLR-like"/>
</dbReference>
<dbReference type="EMBL" id="KI912111">
    <property type="protein sequence ID" value="ETS83005.1"/>
    <property type="molecule type" value="Genomic_DNA"/>
</dbReference>
<dbReference type="PANTHER" id="PTHR46082">
    <property type="entry name" value="ATP/GTP-BINDING PROTEIN-RELATED"/>
    <property type="match status" value="1"/>
</dbReference>
<dbReference type="eggNOG" id="KOG1840">
    <property type="taxonomic scope" value="Eukaryota"/>
</dbReference>
<evidence type="ECO:0000313" key="2">
    <source>
        <dbReference type="EMBL" id="ETS83005.1"/>
    </source>
</evidence>
<sequence>MSSRYSLHNFLQRDHSFELLSNPRTASARINDIILVHGFSGRAFSEYRLSLEELIVSTVGSKFQDAAIRVFRFDFGRLLSGAPDSFSSEVQKLRRHLLHLYEDGLDQDKPASSRNDSDSLHGEPGTPESMDTPLKVLVFIVHGLGSWIVKDVLASRSSRNIGFMPLGIIHLDCPKRTLDTASKPDSDYLRRFFATFNPSHNLENDRDKEKLRRLQNSLGHANSRFQRHGVHYRDQRRKRNFPLEKREIYQEKRLLWISDAQSVPRAIASGWGQWIWSFWYSETVTLLMKELPELPDLVGAAFTHATSRDAYEESVDSSDDGGSVAVAGYENNIPPGHRVQSWNTDQDEVDHDNNESPTVIFSTFTAPDLGVSEDNELKNLIHLANSFFQRCDLGNAERLYVSCKEKLPNPDQPTIKHVQIHMRIMAVRMYLGKYNEAADDLKNIKESINISAIDDDTQGKMRKELHRDRRRWHAKLLMRNGNWSQAARKYERLLKEDPQDENGRTQRDLALIYADLGYYDQAYATIQLAEKTTAVKHVLTSDIDVAKDTDANITTDLELHTQDRVAASHSSDATTKIKSMAEVGIQSAIAEIHMLSGSYVEALETSTNAYHKLTSMIGKEHLKSLYLANIKAWCLALNMEYTAAEALCLSTLEIITRTLGRKHPLCLEATRLLVYVFRSQSRFAEAIGTAKSLYSLAGRQLGETHPLTIRSKYQLAAAYLANGDYSEALTTLKELIKHAKNPNSLGYFHPESLKFRSALAHALLCCGRLYDARRLALETLIHQIHVYKHQNVISGGVDDLRGLIVCDKESCKPDNYYQFVLKRLHHDTNPDKLSFCMHSYWVSTLETIARIECKSHRDGASDSELLAVESLLRIIDGLLPDTESIQFAFAQVLQEPTSADEDNRLDEAITLLEKVESRRKKTLGKNHLDTLCANREMMIARCMRSVSGMSRDEAPDNLMSVIQSRSLEIVDSLEATLGVYHPESLRSRIWYITVQLLNSGNDCTEVKDSDQDIHDVLREVVARLRTSFVRKERLIESLEMEKTVAGLLLGSGCPGEELCDILRGTLKAIRHATTDLEIMDVQPKLEELENDIEGMLKKAEQTTT</sequence>
<evidence type="ECO:0008006" key="4">
    <source>
        <dbReference type="Google" id="ProtNLM"/>
    </source>
</evidence>
<dbReference type="OrthoDB" id="5986190at2759"/>
<accession>W3XAC0</accession>
<feature type="region of interest" description="Disordered" evidence="1">
    <location>
        <begin position="106"/>
        <end position="129"/>
    </location>
</feature>
<proteinExistence type="predicted"/>
<gene>
    <name evidence="2" type="ORF">PFICI_04881</name>
</gene>
<dbReference type="Pfam" id="PF13432">
    <property type="entry name" value="TPR_16"/>
    <property type="match status" value="1"/>
</dbReference>
<organism evidence="2 3">
    <name type="scientific">Pestalotiopsis fici (strain W106-1 / CGMCC3.15140)</name>
    <dbReference type="NCBI Taxonomy" id="1229662"/>
    <lineage>
        <taxon>Eukaryota</taxon>
        <taxon>Fungi</taxon>
        <taxon>Dikarya</taxon>
        <taxon>Ascomycota</taxon>
        <taxon>Pezizomycotina</taxon>
        <taxon>Sordariomycetes</taxon>
        <taxon>Xylariomycetidae</taxon>
        <taxon>Amphisphaeriales</taxon>
        <taxon>Sporocadaceae</taxon>
        <taxon>Pestalotiopsis</taxon>
    </lineage>
</organism>
<feature type="compositionally biased region" description="Basic and acidic residues" evidence="1">
    <location>
        <begin position="106"/>
        <end position="121"/>
    </location>
</feature>